<dbReference type="PROSITE" id="PS00626">
    <property type="entry name" value="RCC1_2"/>
    <property type="match status" value="1"/>
</dbReference>
<evidence type="ECO:0000256" key="4">
    <source>
        <dbReference type="SAM" id="MobiDB-lite"/>
    </source>
</evidence>
<feature type="domain" description="RCC1-like" evidence="7">
    <location>
        <begin position="1242"/>
        <end position="1549"/>
    </location>
</feature>
<keyword evidence="3" id="KW-0720">Serine protease</keyword>
<feature type="compositionally biased region" description="Low complexity" evidence="4">
    <location>
        <begin position="223"/>
        <end position="232"/>
    </location>
</feature>
<dbReference type="SUPFAM" id="SSF52743">
    <property type="entry name" value="Subtilisin-like"/>
    <property type="match status" value="1"/>
</dbReference>
<feature type="domain" description="RCC1-like" evidence="7">
    <location>
        <begin position="511"/>
        <end position="737"/>
    </location>
</feature>
<sequence>MKKKLTSLLLCILLAMGQVQAAAPQQSVEQPLQSLQQAELLEREAELELEQLPLYDRYIVKLKPTNSLAAAANTTLDAAVEAAIPAAKQAANVQVQAVLDDKQVDETEAFDLAETPAYTVDEQSAELLTVTLTEKVDAAAFTAELADNAQIEYIQPDYTLELASEVVLDLDLSELTPAGAPVPAVTAAPEATSTPEIDIEITPETTQRPEAAVEPEETPGPAPDVTAEPTPEATPAAAPIVAVIDAGVDVAHHGLTAQMLPGYDFVNNTELVYDSSKKDEYYHGTHVAGVIAQNAPTAQILPLKVFEYGRAYTSDILRAIEYAQEHGASIVNMSFGGADDNRALKEAMAASDMLFVCAAGNARTDVEEAPVYPACFDLDNIISVASLNQDLGFSYYSNYGTESVDIAAVGRDVYSMWPEGEYGEMSGTSQAAAQVSAGAAEALARGDADAKAAVLARADRYTHLMNKVAEGRSLNLFNVAAGVVNDTVQTVAYEDDFDVHGYAPTPEENWELFSSLENVQVAAGNGFTAVLKSDGTIWTWGDNQYGQLGDGTNEISAVPKHVVGLTDIIQISAKGEYVLALKSDGTVWGWGKNTSGQLGNGTTTDSNTPVKMLNMSNAYKIEAGRLHGAIIKNDGTLWSIGFGDVRLGNGGESSSTVPVQVMNLTNVIEVSCGFNQTLAVQEDGTLWAWGDNYNGQFGNGTTESSLVPVKIENVNGVKKVAAGYPNSTILLNDGTLMQTHGSSDPIFRVLEIINGLEDLVNNDYNYAAIKDGQLYVWGLNQVGILGVGTTENVSSITLNTNLPDINQVSIGLQHSAAIDSNGKLWTWGDNQYGQLGDGKNLYQTNPTECTILGNTSCIAVGAGSTNSLAIKNDGTTLTWGSGIWQDSTLKNSSETPIQIDNLTGIDYMVVSDNRALGIKNGTVWGFGTHDEFYGQLGDNSNTSTINGMRINSLENIVKVDTHSVASGALDESGNVYVWGGYYMGENSDKELISHEPVQLNFSNIVDFSLNAENIVALKEDGTVWGWGVGFTEFGENNPIQLPGVNQVSAICRGLALKEDGTVWQLENNTYQQIDGLNNIIKISARDTGKLALKDDGTVWSWGSNFYGQLGNGTRIDNHTPAQIQGLSNITAIYAGNSCFAIDSQGRTYAWGNNRYGQLGDGTMALRATPYCLTNEINEPLPEISVATIAAGSGHSLIIGENGTILASGRGSHGQLGNGARQNSTTPVQVKDTAGTGSFTGAKAVAAGFLYSLALKEDGTLWTWGNATGFLTDTGDSHSDVPVPVIDENGEPLANIISISAKKEHWLALRADGTVWSWGRGANGQLGNGATEDVFTHAVQVKNADGTPLVDVIAISAGGSHSMAKKADGTIWAWGKNENGQLGNGASADSSVPVQVMGLAGIEQISAGEYHSMALRADGTVWAWGRNQYGQLGDNTRNSSSTPVQVTGENGFGYLTGVEEIAAGIGYSMALMSDGTLMAWGHNNSYQLGDGTQQSRNAPVQVLDSAGTAALADVVEFSANGETTMAKTADGTVWIWGTNRYGEFGDGTNGSYSALPLEFGFEVEAFYASTNEMFSIETGKI</sequence>
<dbReference type="EMBL" id="DVOF01000194">
    <property type="protein sequence ID" value="HIV03231.1"/>
    <property type="molecule type" value="Genomic_DNA"/>
</dbReference>
<evidence type="ECO:0000256" key="5">
    <source>
        <dbReference type="SAM" id="SignalP"/>
    </source>
</evidence>
<feature type="active site" description="Charge relay system" evidence="3">
    <location>
        <position position="429"/>
    </location>
</feature>
<dbReference type="PROSITE" id="PS51892">
    <property type="entry name" value="SUBTILASE"/>
    <property type="match status" value="1"/>
</dbReference>
<dbReference type="PROSITE" id="PS50012">
    <property type="entry name" value="RCC1_3"/>
    <property type="match status" value="15"/>
</dbReference>
<dbReference type="InterPro" id="IPR036852">
    <property type="entry name" value="Peptidase_S8/S53_dom_sf"/>
</dbReference>
<gene>
    <name evidence="8" type="ORF">IAC74_06610</name>
</gene>
<accession>A0A9D1NI07</accession>
<dbReference type="InterPro" id="IPR009091">
    <property type="entry name" value="RCC1/BLIP-II"/>
</dbReference>
<dbReference type="PANTHER" id="PTHR45982:SF1">
    <property type="entry name" value="REGULATOR OF CHROMOSOME CONDENSATION"/>
    <property type="match status" value="1"/>
</dbReference>
<dbReference type="InterPro" id="IPR000408">
    <property type="entry name" value="Reg_chr_condens"/>
</dbReference>
<name>A0A9D1NI07_9FIRM</name>
<dbReference type="SUPFAM" id="SSF50985">
    <property type="entry name" value="RCC1/BLIP-II"/>
    <property type="match status" value="3"/>
</dbReference>
<dbReference type="InterPro" id="IPR000209">
    <property type="entry name" value="Peptidase_S8/S53_dom"/>
</dbReference>
<keyword evidence="5" id="KW-0732">Signal</keyword>
<evidence type="ECO:0000259" key="6">
    <source>
        <dbReference type="Pfam" id="PF00082"/>
    </source>
</evidence>
<feature type="domain" description="Peptidase S8/S53" evidence="6">
    <location>
        <begin position="239"/>
        <end position="447"/>
    </location>
</feature>
<evidence type="ECO:0000256" key="3">
    <source>
        <dbReference type="PROSITE-ProRule" id="PRU01240"/>
    </source>
</evidence>
<dbReference type="Gene3D" id="3.40.50.200">
    <property type="entry name" value="Peptidase S8/S53 domain"/>
    <property type="match status" value="1"/>
</dbReference>
<evidence type="ECO:0000313" key="8">
    <source>
        <dbReference type="EMBL" id="HIV03231.1"/>
    </source>
</evidence>
<feature type="domain" description="RCC1-like" evidence="7">
    <location>
        <begin position="919"/>
        <end position="1232"/>
    </location>
</feature>
<reference evidence="8" key="2">
    <citation type="journal article" date="2021" name="PeerJ">
        <title>Extensive microbial diversity within the chicken gut microbiome revealed by metagenomics and culture.</title>
        <authorList>
            <person name="Gilroy R."/>
            <person name="Ravi A."/>
            <person name="Getino M."/>
            <person name="Pursley I."/>
            <person name="Horton D.L."/>
            <person name="Alikhan N.F."/>
            <person name="Baker D."/>
            <person name="Gharbi K."/>
            <person name="Hall N."/>
            <person name="Watson M."/>
            <person name="Adriaenssens E.M."/>
            <person name="Foster-Nyarko E."/>
            <person name="Jarju S."/>
            <person name="Secka A."/>
            <person name="Antonio M."/>
            <person name="Oren A."/>
            <person name="Chaudhuri R.R."/>
            <person name="La Ragione R."/>
            <person name="Hildebrand F."/>
            <person name="Pallen M.J."/>
        </authorList>
    </citation>
    <scope>NUCLEOTIDE SEQUENCE</scope>
    <source>
        <strain evidence="8">4920</strain>
    </source>
</reference>
<evidence type="ECO:0000256" key="2">
    <source>
        <dbReference type="ARBA" id="ARBA00022737"/>
    </source>
</evidence>
<comment type="caution">
    <text evidence="8">The sequence shown here is derived from an EMBL/GenBank/DDBJ whole genome shotgun (WGS) entry which is preliminary data.</text>
</comment>
<evidence type="ECO:0000313" key="9">
    <source>
        <dbReference type="Proteomes" id="UP000886743"/>
    </source>
</evidence>
<protein>
    <submittedName>
        <fullName evidence="8">S8 family serine peptidase</fullName>
    </submittedName>
</protein>
<organism evidence="8 9">
    <name type="scientific">Candidatus Aphodoplasma excrementigallinarum</name>
    <dbReference type="NCBI Taxonomy" id="2840673"/>
    <lineage>
        <taxon>Bacteria</taxon>
        <taxon>Bacillati</taxon>
        <taxon>Bacillota</taxon>
        <taxon>Clostridia</taxon>
        <taxon>Eubacteriales</taxon>
        <taxon>Candidatus Aphodoplasma</taxon>
    </lineage>
</organism>
<dbReference type="Pfam" id="PF25390">
    <property type="entry name" value="WD40_RLD"/>
    <property type="match status" value="3"/>
</dbReference>
<dbReference type="PANTHER" id="PTHR45982">
    <property type="entry name" value="REGULATOR OF CHROMOSOME CONDENSATION"/>
    <property type="match status" value="1"/>
</dbReference>
<evidence type="ECO:0000256" key="1">
    <source>
        <dbReference type="ARBA" id="ARBA00022658"/>
    </source>
</evidence>
<proteinExistence type="inferred from homology"/>
<dbReference type="GO" id="GO:0004252">
    <property type="term" value="F:serine-type endopeptidase activity"/>
    <property type="evidence" value="ECO:0007669"/>
    <property type="project" value="UniProtKB-UniRule"/>
</dbReference>
<keyword evidence="1" id="KW-0344">Guanine-nucleotide releasing factor</keyword>
<dbReference type="GO" id="GO:0005737">
    <property type="term" value="C:cytoplasm"/>
    <property type="evidence" value="ECO:0007669"/>
    <property type="project" value="TreeGrafter"/>
</dbReference>
<dbReference type="GO" id="GO:0006508">
    <property type="term" value="P:proteolysis"/>
    <property type="evidence" value="ECO:0007669"/>
    <property type="project" value="UniProtKB-KW"/>
</dbReference>
<feature type="signal peptide" evidence="5">
    <location>
        <begin position="1"/>
        <end position="21"/>
    </location>
</feature>
<feature type="active site" description="Charge relay system" evidence="3">
    <location>
        <position position="245"/>
    </location>
</feature>
<dbReference type="PRINTS" id="PR00633">
    <property type="entry name" value="RCCNDNSATION"/>
</dbReference>
<feature type="active site" description="Charge relay system" evidence="3">
    <location>
        <position position="283"/>
    </location>
</feature>
<feature type="non-terminal residue" evidence="8">
    <location>
        <position position="1580"/>
    </location>
</feature>
<dbReference type="Pfam" id="PF00082">
    <property type="entry name" value="Peptidase_S8"/>
    <property type="match status" value="1"/>
</dbReference>
<dbReference type="Proteomes" id="UP000886743">
    <property type="component" value="Unassembled WGS sequence"/>
</dbReference>
<dbReference type="InterPro" id="IPR051553">
    <property type="entry name" value="Ran_GTPase-activating"/>
</dbReference>
<keyword evidence="2" id="KW-0677">Repeat</keyword>
<evidence type="ECO:0000259" key="7">
    <source>
        <dbReference type="Pfam" id="PF25390"/>
    </source>
</evidence>
<keyword evidence="3" id="KW-0645">Protease</keyword>
<dbReference type="Pfam" id="PF13540">
    <property type="entry name" value="RCC1_2"/>
    <property type="match status" value="1"/>
</dbReference>
<dbReference type="InterPro" id="IPR058923">
    <property type="entry name" value="RCC1-like_dom"/>
</dbReference>
<feature type="chain" id="PRO_5038658367" evidence="5">
    <location>
        <begin position="22"/>
        <end position="1580"/>
    </location>
</feature>
<dbReference type="Gene3D" id="2.130.10.30">
    <property type="entry name" value="Regulator of chromosome condensation 1/beta-lactamase-inhibitor protein II"/>
    <property type="match status" value="6"/>
</dbReference>
<feature type="region of interest" description="Disordered" evidence="4">
    <location>
        <begin position="203"/>
        <end position="232"/>
    </location>
</feature>
<reference evidence="8" key="1">
    <citation type="submission" date="2020-10" db="EMBL/GenBank/DDBJ databases">
        <authorList>
            <person name="Gilroy R."/>
        </authorList>
    </citation>
    <scope>NUCLEOTIDE SEQUENCE</scope>
    <source>
        <strain evidence="8">4920</strain>
    </source>
</reference>
<keyword evidence="3" id="KW-0378">Hydrolase</keyword>
<dbReference type="GO" id="GO:0005085">
    <property type="term" value="F:guanyl-nucleotide exchange factor activity"/>
    <property type="evidence" value="ECO:0007669"/>
    <property type="project" value="TreeGrafter"/>
</dbReference>
<comment type="similarity">
    <text evidence="3">Belongs to the peptidase S8 family.</text>
</comment>